<dbReference type="AlphaFoldDB" id="A0A1J9R2X3"/>
<evidence type="ECO:0000256" key="1">
    <source>
        <dbReference type="SAM" id="MobiDB-lite"/>
    </source>
</evidence>
<dbReference type="Proteomes" id="UP000183809">
    <property type="component" value="Unassembled WGS sequence"/>
</dbReference>
<name>A0A1J9R2X3_9PEZI</name>
<keyword evidence="3" id="KW-1185">Reference proteome</keyword>
<evidence type="ECO:0000313" key="2">
    <source>
        <dbReference type="EMBL" id="OJD34960.1"/>
    </source>
</evidence>
<proteinExistence type="predicted"/>
<dbReference type="EMBL" id="MNUE01000019">
    <property type="protein sequence ID" value="OJD34960.1"/>
    <property type="molecule type" value="Genomic_DNA"/>
</dbReference>
<evidence type="ECO:0000313" key="3">
    <source>
        <dbReference type="Proteomes" id="UP000183809"/>
    </source>
</evidence>
<organism evidence="2 3">
    <name type="scientific">Diplodia corticola</name>
    <dbReference type="NCBI Taxonomy" id="236234"/>
    <lineage>
        <taxon>Eukaryota</taxon>
        <taxon>Fungi</taxon>
        <taxon>Dikarya</taxon>
        <taxon>Ascomycota</taxon>
        <taxon>Pezizomycotina</taxon>
        <taxon>Dothideomycetes</taxon>
        <taxon>Dothideomycetes incertae sedis</taxon>
        <taxon>Botryosphaeriales</taxon>
        <taxon>Botryosphaeriaceae</taxon>
        <taxon>Diplodia</taxon>
    </lineage>
</organism>
<sequence length="137" mass="15662">MANYNPSYRPGTTNAQPPFMAPPQAYSAPHPVNQTPQQQQQQQQQLSRYYQDGGAAATNNNQSLAPWTAPPAAPHRGDSYRSVRSQRSQRSHRSRRSVDEEHERKHHHREKRPTMGDSLFAFWGVMWDAVRSPSGKR</sequence>
<gene>
    <name evidence="2" type="ORF">BKCO1_19000115</name>
</gene>
<dbReference type="RefSeq" id="XP_020131220.1">
    <property type="nucleotide sequence ID" value="XM_020271900.1"/>
</dbReference>
<comment type="caution">
    <text evidence="2">The sequence shown here is derived from an EMBL/GenBank/DDBJ whole genome shotgun (WGS) entry which is preliminary data.</text>
</comment>
<feature type="compositionally biased region" description="Polar residues" evidence="1">
    <location>
        <begin position="1"/>
        <end position="16"/>
    </location>
</feature>
<protein>
    <submittedName>
        <fullName evidence="2">Uncharacterized protein</fullName>
    </submittedName>
</protein>
<feature type="region of interest" description="Disordered" evidence="1">
    <location>
        <begin position="1"/>
        <end position="117"/>
    </location>
</feature>
<reference evidence="2 3" key="1">
    <citation type="submission" date="2016-10" db="EMBL/GenBank/DDBJ databases">
        <title>Proteomics and genomics reveal pathogen-plant mechanisms compatible with a hemibiotrophic lifestyle of Diplodia corticola.</title>
        <authorList>
            <person name="Fernandes I."/>
            <person name="De Jonge R."/>
            <person name="Van De Peer Y."/>
            <person name="Devreese B."/>
            <person name="Alves A."/>
            <person name="Esteves A.C."/>
        </authorList>
    </citation>
    <scope>NUCLEOTIDE SEQUENCE [LARGE SCALE GENOMIC DNA]</scope>
    <source>
        <strain evidence="2 3">CBS 112549</strain>
    </source>
</reference>
<dbReference type="GeneID" id="31012159"/>
<accession>A0A1J9R2X3</accession>